<dbReference type="Gene3D" id="1.20.1250.20">
    <property type="entry name" value="MFS general substrate transporter like domains"/>
    <property type="match status" value="1"/>
</dbReference>
<gene>
    <name evidence="9" type="ORF">FB471_2357</name>
</gene>
<evidence type="ECO:0000256" key="1">
    <source>
        <dbReference type="ARBA" id="ARBA00004651"/>
    </source>
</evidence>
<feature type="transmembrane region" description="Helical" evidence="7">
    <location>
        <begin position="310"/>
        <end position="329"/>
    </location>
</feature>
<feature type="transmembrane region" description="Helical" evidence="7">
    <location>
        <begin position="181"/>
        <end position="201"/>
    </location>
</feature>
<feature type="transmembrane region" description="Helical" evidence="7">
    <location>
        <begin position="22"/>
        <end position="47"/>
    </location>
</feature>
<dbReference type="EMBL" id="VFML01000001">
    <property type="protein sequence ID" value="TQJ02623.1"/>
    <property type="molecule type" value="Genomic_DNA"/>
</dbReference>
<keyword evidence="6 7" id="KW-0472">Membrane</keyword>
<dbReference type="Gene3D" id="1.20.1720.10">
    <property type="entry name" value="Multidrug resistance protein D"/>
    <property type="match status" value="1"/>
</dbReference>
<comment type="caution">
    <text evidence="9">The sequence shown here is derived from an EMBL/GenBank/DDBJ whole genome shotgun (WGS) entry which is preliminary data.</text>
</comment>
<evidence type="ECO:0000313" key="10">
    <source>
        <dbReference type="Proteomes" id="UP000320876"/>
    </source>
</evidence>
<dbReference type="GO" id="GO:0022857">
    <property type="term" value="F:transmembrane transporter activity"/>
    <property type="evidence" value="ECO:0007669"/>
    <property type="project" value="InterPro"/>
</dbReference>
<keyword evidence="5 7" id="KW-1133">Transmembrane helix</keyword>
<evidence type="ECO:0000256" key="6">
    <source>
        <dbReference type="ARBA" id="ARBA00023136"/>
    </source>
</evidence>
<feature type="transmembrane region" description="Helical" evidence="7">
    <location>
        <begin position="341"/>
        <end position="360"/>
    </location>
</feature>
<feature type="transmembrane region" description="Helical" evidence="7">
    <location>
        <begin position="431"/>
        <end position="453"/>
    </location>
</feature>
<evidence type="ECO:0000256" key="5">
    <source>
        <dbReference type="ARBA" id="ARBA00022989"/>
    </source>
</evidence>
<feature type="transmembrane region" description="Helical" evidence="7">
    <location>
        <begin position="59"/>
        <end position="76"/>
    </location>
</feature>
<comment type="subcellular location">
    <subcellularLocation>
        <location evidence="1">Cell membrane</location>
        <topology evidence="1">Multi-pass membrane protein</topology>
    </subcellularLocation>
</comment>
<dbReference type="Proteomes" id="UP000320876">
    <property type="component" value="Unassembled WGS sequence"/>
</dbReference>
<accession>A0A542DHR7</accession>
<feature type="transmembrane region" description="Helical" evidence="7">
    <location>
        <begin position="141"/>
        <end position="161"/>
    </location>
</feature>
<feature type="transmembrane region" description="Helical" evidence="7">
    <location>
        <begin position="88"/>
        <end position="107"/>
    </location>
</feature>
<evidence type="ECO:0000256" key="4">
    <source>
        <dbReference type="ARBA" id="ARBA00022692"/>
    </source>
</evidence>
<dbReference type="InterPro" id="IPR011701">
    <property type="entry name" value="MFS"/>
</dbReference>
<dbReference type="OrthoDB" id="3281800at2"/>
<keyword evidence="10" id="KW-1185">Reference proteome</keyword>
<reference evidence="9 10" key="1">
    <citation type="submission" date="2019-06" db="EMBL/GenBank/DDBJ databases">
        <title>Sequencing the genomes of 1000 actinobacteria strains.</title>
        <authorList>
            <person name="Klenk H.-P."/>
        </authorList>
    </citation>
    <scope>NUCLEOTIDE SEQUENCE [LARGE SCALE GENOMIC DNA]</scope>
    <source>
        <strain evidence="9 10">DSM 45679</strain>
    </source>
</reference>
<keyword evidence="3" id="KW-1003">Cell membrane</keyword>
<feature type="transmembrane region" description="Helical" evidence="7">
    <location>
        <begin position="113"/>
        <end position="134"/>
    </location>
</feature>
<sequence length="463" mass="47592">MTITGPARPSTAAPAGGFGPRFLVPLVLGTLLNAINSSMIAVTLAPIGHDLGAGAAETVWLVTVLYLATAVAQPVMGRLVDRCGARRVLLTGLWLVCGAGVLGTLAGSLPMLIAVRVLLGLGTATGFPAAMAIVRARANTLGVAVPGGVLATLATSTQASMAIGPTLGALLAAVATWRATFAVNVPIALLGIVLAVRWLPADGPRTRSARERVDVTGVVLFAVALVALLLFMLRPEQALWPSLAVGLLLSGALVWWELRAADPFLDLRALGGNGPLVATYLRQALAYLAIYAFLYGYPQWLAQSDRLPETTIGLALLPMSVTTVTLSALGTRLGLGVWSRLLLTGGALFAGALALLLTGAGTAMWLLVAIGFLFGVGQGLSTVANQTALYVQAPAERIGTLSGLFRTSQYLGALASTSVIALSFGERATDSGLGTLALVLLVTAALLLCVTGVDRGLRRVPTH</sequence>
<name>A0A542DHR7_AMYCI</name>
<evidence type="ECO:0000256" key="2">
    <source>
        <dbReference type="ARBA" id="ARBA00022448"/>
    </source>
</evidence>
<dbReference type="PANTHER" id="PTHR42718:SF46">
    <property type="entry name" value="BLR6921 PROTEIN"/>
    <property type="match status" value="1"/>
</dbReference>
<dbReference type="SUPFAM" id="SSF103473">
    <property type="entry name" value="MFS general substrate transporter"/>
    <property type="match status" value="1"/>
</dbReference>
<dbReference type="PANTHER" id="PTHR42718">
    <property type="entry name" value="MAJOR FACILITATOR SUPERFAMILY MULTIDRUG TRANSPORTER MFSC"/>
    <property type="match status" value="1"/>
</dbReference>
<evidence type="ECO:0000259" key="8">
    <source>
        <dbReference type="PROSITE" id="PS50850"/>
    </source>
</evidence>
<dbReference type="RefSeq" id="WP_141997757.1">
    <property type="nucleotide sequence ID" value="NZ_VFML01000001.1"/>
</dbReference>
<dbReference type="InterPro" id="IPR036259">
    <property type="entry name" value="MFS_trans_sf"/>
</dbReference>
<organism evidence="9 10">
    <name type="scientific">Amycolatopsis cihanbeyliensis</name>
    <dbReference type="NCBI Taxonomy" id="1128664"/>
    <lineage>
        <taxon>Bacteria</taxon>
        <taxon>Bacillati</taxon>
        <taxon>Actinomycetota</taxon>
        <taxon>Actinomycetes</taxon>
        <taxon>Pseudonocardiales</taxon>
        <taxon>Pseudonocardiaceae</taxon>
        <taxon>Amycolatopsis</taxon>
    </lineage>
</organism>
<protein>
    <submittedName>
        <fullName evidence="9">MFS transporter</fullName>
    </submittedName>
</protein>
<dbReference type="Pfam" id="PF07690">
    <property type="entry name" value="MFS_1"/>
    <property type="match status" value="1"/>
</dbReference>
<feature type="transmembrane region" description="Helical" evidence="7">
    <location>
        <begin position="239"/>
        <end position="258"/>
    </location>
</feature>
<feature type="transmembrane region" description="Helical" evidence="7">
    <location>
        <begin position="213"/>
        <end position="233"/>
    </location>
</feature>
<dbReference type="InterPro" id="IPR020846">
    <property type="entry name" value="MFS_dom"/>
</dbReference>
<evidence type="ECO:0000256" key="7">
    <source>
        <dbReference type="SAM" id="Phobius"/>
    </source>
</evidence>
<keyword evidence="2" id="KW-0813">Transport</keyword>
<evidence type="ECO:0000313" key="9">
    <source>
        <dbReference type="EMBL" id="TQJ02623.1"/>
    </source>
</evidence>
<dbReference type="AlphaFoldDB" id="A0A542DHR7"/>
<keyword evidence="4 7" id="KW-0812">Transmembrane</keyword>
<evidence type="ECO:0000256" key="3">
    <source>
        <dbReference type="ARBA" id="ARBA00022475"/>
    </source>
</evidence>
<dbReference type="GO" id="GO:0005886">
    <property type="term" value="C:plasma membrane"/>
    <property type="evidence" value="ECO:0007669"/>
    <property type="project" value="UniProtKB-SubCell"/>
</dbReference>
<proteinExistence type="predicted"/>
<dbReference type="PROSITE" id="PS50850">
    <property type="entry name" value="MFS"/>
    <property type="match status" value="1"/>
</dbReference>
<feature type="transmembrane region" description="Helical" evidence="7">
    <location>
        <begin position="279"/>
        <end position="298"/>
    </location>
</feature>
<feature type="domain" description="Major facilitator superfamily (MFS) profile" evidence="8">
    <location>
        <begin position="22"/>
        <end position="455"/>
    </location>
</feature>